<dbReference type="RefSeq" id="WP_397066190.1">
    <property type="nucleotide sequence ID" value="NZ_JBIRYL010000016.1"/>
</dbReference>
<accession>A0ABW7W731</accession>
<evidence type="ECO:0000313" key="3">
    <source>
        <dbReference type="Proteomes" id="UP001611494"/>
    </source>
</evidence>
<keyword evidence="3" id="KW-1185">Reference proteome</keyword>
<evidence type="ECO:0000313" key="2">
    <source>
        <dbReference type="EMBL" id="MFI2233755.1"/>
    </source>
</evidence>
<feature type="region of interest" description="Disordered" evidence="1">
    <location>
        <begin position="1"/>
        <end position="28"/>
    </location>
</feature>
<protein>
    <submittedName>
        <fullName evidence="2">Uncharacterized protein</fullName>
    </submittedName>
</protein>
<sequence>MTQKFGPEWTETYGTAHEKSGGNPPNRP</sequence>
<gene>
    <name evidence="2" type="ORF">ACH49Z_28295</name>
</gene>
<reference evidence="2 3" key="1">
    <citation type="submission" date="2024-10" db="EMBL/GenBank/DDBJ databases">
        <title>The Natural Products Discovery Center: Release of the First 8490 Sequenced Strains for Exploring Actinobacteria Biosynthetic Diversity.</title>
        <authorList>
            <person name="Kalkreuter E."/>
            <person name="Kautsar S.A."/>
            <person name="Yang D."/>
            <person name="Bader C.D."/>
            <person name="Teijaro C.N."/>
            <person name="Fluegel L."/>
            <person name="Davis C.M."/>
            <person name="Simpson J.R."/>
            <person name="Lauterbach L."/>
            <person name="Steele A.D."/>
            <person name="Gui C."/>
            <person name="Meng S."/>
            <person name="Li G."/>
            <person name="Viehrig K."/>
            <person name="Ye F."/>
            <person name="Su P."/>
            <person name="Kiefer A.F."/>
            <person name="Nichols A."/>
            <person name="Cepeda A.J."/>
            <person name="Yan W."/>
            <person name="Fan B."/>
            <person name="Jiang Y."/>
            <person name="Adhikari A."/>
            <person name="Zheng C.-J."/>
            <person name="Schuster L."/>
            <person name="Cowan T.M."/>
            <person name="Smanski M.J."/>
            <person name="Chevrette M.G."/>
            <person name="De Carvalho L.P.S."/>
            <person name="Shen B."/>
        </authorList>
    </citation>
    <scope>NUCLEOTIDE SEQUENCE [LARGE SCALE GENOMIC DNA]</scope>
    <source>
        <strain evidence="2 3">NPDC019377</strain>
    </source>
</reference>
<organism evidence="2 3">
    <name type="scientific">Nocardia testacea</name>
    <dbReference type="NCBI Taxonomy" id="248551"/>
    <lineage>
        <taxon>Bacteria</taxon>
        <taxon>Bacillati</taxon>
        <taxon>Actinomycetota</taxon>
        <taxon>Actinomycetes</taxon>
        <taxon>Mycobacteriales</taxon>
        <taxon>Nocardiaceae</taxon>
        <taxon>Nocardia</taxon>
    </lineage>
</organism>
<comment type="caution">
    <text evidence="2">The sequence shown here is derived from an EMBL/GenBank/DDBJ whole genome shotgun (WGS) entry which is preliminary data.</text>
</comment>
<name>A0ABW7W731_9NOCA</name>
<dbReference type="Proteomes" id="UP001611494">
    <property type="component" value="Unassembled WGS sequence"/>
</dbReference>
<proteinExistence type="predicted"/>
<dbReference type="EMBL" id="JBIRYL010000016">
    <property type="protein sequence ID" value="MFI2233755.1"/>
    <property type="molecule type" value="Genomic_DNA"/>
</dbReference>
<evidence type="ECO:0000256" key="1">
    <source>
        <dbReference type="SAM" id="MobiDB-lite"/>
    </source>
</evidence>